<protein>
    <submittedName>
        <fullName evidence="2">Transcriptional regulator</fullName>
    </submittedName>
</protein>
<dbReference type="RefSeq" id="WP_024687776.1">
    <property type="nucleotide sequence ID" value="NZ_CP047265.1"/>
</dbReference>
<dbReference type="Proteomes" id="UP000464644">
    <property type="component" value="Chromosome"/>
</dbReference>
<sequence>MRIYCTTCAHKGRISSRETITRTYVKLYCQCLDAKCGHTWVSNLAFDHTLRPSALHQELHDATHLAAQIRNLPAEKQRELFEHLGQRVA</sequence>
<accession>A0ABX6H6S2</accession>
<name>A0ABX6H6S2_9PSED</name>
<dbReference type="EMBL" id="CP047265">
    <property type="protein sequence ID" value="QHF01215.1"/>
    <property type="molecule type" value="Genomic_DNA"/>
</dbReference>
<organism evidence="2 3">
    <name type="scientific">Pseudomonas asturiensis</name>
    <dbReference type="NCBI Taxonomy" id="1190415"/>
    <lineage>
        <taxon>Bacteria</taxon>
        <taxon>Pseudomonadati</taxon>
        <taxon>Pseudomonadota</taxon>
        <taxon>Gammaproteobacteria</taxon>
        <taxon>Pseudomonadales</taxon>
        <taxon>Pseudomonadaceae</taxon>
        <taxon>Pseudomonas</taxon>
    </lineage>
</organism>
<proteinExistence type="predicted"/>
<evidence type="ECO:0000313" key="3">
    <source>
        <dbReference type="Proteomes" id="UP000464644"/>
    </source>
</evidence>
<evidence type="ECO:0000313" key="2">
    <source>
        <dbReference type="EMBL" id="QHF01215.1"/>
    </source>
</evidence>
<keyword evidence="3" id="KW-1185">Reference proteome</keyword>
<dbReference type="Pfam" id="PF04606">
    <property type="entry name" value="Ogr_Delta"/>
    <property type="match status" value="1"/>
</dbReference>
<evidence type="ECO:0000259" key="1">
    <source>
        <dbReference type="Pfam" id="PF04606"/>
    </source>
</evidence>
<feature type="domain" description="Zinc finger Ogr/Delta-type" evidence="1">
    <location>
        <begin position="5"/>
        <end position="50"/>
    </location>
</feature>
<reference evidence="2 3" key="1">
    <citation type="journal article" date="2014" name="Genome Announc.">
        <title>Draft Genome Sequences of a Phylogenetically Diverse Suite of Pseudomonas syringae Strains from Multiple Source Populations.</title>
        <authorList>
            <person name="Baltrus D.A."/>
            <person name="Yourstone S."/>
            <person name="Lind A."/>
            <person name="Guilbaud C."/>
            <person name="Sands D.C."/>
            <person name="Jones C.D."/>
            <person name="Morris C.E."/>
            <person name="Dangl J.L."/>
        </authorList>
    </citation>
    <scope>NUCLEOTIDE SEQUENCE [LARGE SCALE GENOMIC DNA]</scope>
    <source>
        <strain evidence="2 3">CC1524</strain>
    </source>
</reference>
<dbReference type="InterPro" id="IPR007684">
    <property type="entry name" value="Znf_Ogr/Delta"/>
</dbReference>
<gene>
    <name evidence="2" type="ORF">N015_01855</name>
</gene>